<name>A0A6G0TDI3_APHGL</name>
<dbReference type="GO" id="GO:0005737">
    <property type="term" value="C:cytoplasm"/>
    <property type="evidence" value="ECO:0007669"/>
    <property type="project" value="TreeGrafter"/>
</dbReference>
<protein>
    <recommendedName>
        <fullName evidence="7">Arf-GAP domain-containing protein</fullName>
    </recommendedName>
</protein>
<feature type="domain" description="Arf-GAP" evidence="7">
    <location>
        <begin position="15"/>
        <end position="136"/>
    </location>
</feature>
<dbReference type="PROSITE" id="PS50115">
    <property type="entry name" value="ARFGAP"/>
    <property type="match status" value="1"/>
</dbReference>
<dbReference type="EMBL" id="VYZN01000044">
    <property type="protein sequence ID" value="KAE9529754.1"/>
    <property type="molecule type" value="Genomic_DNA"/>
</dbReference>
<dbReference type="FunFam" id="1.10.220.150:FF:000009">
    <property type="entry name" value="stromal membrane-associated protein 1 isoform X1"/>
    <property type="match status" value="1"/>
</dbReference>
<keyword evidence="3 5" id="KW-0863">Zinc-finger</keyword>
<sequence length="464" mass="51645">MSSKSEKDKQKQIQDRCLSLLNQMLKDDDNKYCVDCDSKGPRWASWNLGIFLCIRCAGIHRNLGVHISKVKSVNLDSWTPEQVVNLQQMGNSRARAVYEANLPDNFRRPQTDSALEAFIRSKYEHKKYIAKEWVPPPLPKVNWDKDLEEEAEKQKKKKREPKPGSIMRSVPSIVPNPLPKPISLSPKLSSNKKPISTDSNHSTDLLGLDTPTKDSNPTLIDTSFTSSSSDSTDPFSSFLSASVSSTTTSSPQIQQTIDPMLGRSTEEENFFNQPTTATKNKLTTDSILALYGKTSSPNNIASNQYTSQNNGFVPPQPQQPFFNAFNNNGFQTMQQIQSINNLGNSVNSLSNNSIDFNNFQSSTNSNFTSNPFYSMAAKNAPTQYINHENPIMKNNQFSTFDSINDVVHLPQQMTMLNLGHPKTVPSTVNGFTDLSNGFPDLSNGFTDLAKPSQAGQTLSPNLWQ</sequence>
<feature type="region of interest" description="Disordered" evidence="6">
    <location>
        <begin position="149"/>
        <end position="254"/>
    </location>
</feature>
<reference evidence="8 9" key="1">
    <citation type="submission" date="2019-08" db="EMBL/GenBank/DDBJ databases">
        <title>The genome of the soybean aphid Biotype 1, its phylome, world population structure and adaptation to the North American continent.</title>
        <authorList>
            <person name="Giordano R."/>
            <person name="Donthu R.K."/>
            <person name="Hernandez A.G."/>
            <person name="Wright C.L."/>
            <person name="Zimin A.V."/>
        </authorList>
    </citation>
    <scope>NUCLEOTIDE SEQUENCE [LARGE SCALE GENOMIC DNA]</scope>
    <source>
        <tissue evidence="8">Whole aphids</tissue>
    </source>
</reference>
<evidence type="ECO:0000256" key="5">
    <source>
        <dbReference type="PROSITE-ProRule" id="PRU00288"/>
    </source>
</evidence>
<dbReference type="InterPro" id="IPR001164">
    <property type="entry name" value="ArfGAP_dom"/>
</dbReference>
<feature type="compositionally biased region" description="Polar residues" evidence="6">
    <location>
        <begin position="453"/>
        <end position="464"/>
    </location>
</feature>
<dbReference type="InterPro" id="IPR044732">
    <property type="entry name" value="ArfGAP_SMAP1-like"/>
</dbReference>
<evidence type="ECO:0000256" key="4">
    <source>
        <dbReference type="ARBA" id="ARBA00022833"/>
    </source>
</evidence>
<feature type="compositionally biased region" description="Low complexity" evidence="6">
    <location>
        <begin position="181"/>
        <end position="196"/>
    </location>
</feature>
<evidence type="ECO:0000256" key="3">
    <source>
        <dbReference type="ARBA" id="ARBA00022771"/>
    </source>
</evidence>
<dbReference type="OrthoDB" id="73919at2759"/>
<dbReference type="GO" id="GO:0005096">
    <property type="term" value="F:GTPase activator activity"/>
    <property type="evidence" value="ECO:0007669"/>
    <property type="project" value="UniProtKB-KW"/>
</dbReference>
<dbReference type="GO" id="GO:0008270">
    <property type="term" value="F:zinc ion binding"/>
    <property type="evidence" value="ECO:0007669"/>
    <property type="project" value="UniProtKB-KW"/>
</dbReference>
<evidence type="ECO:0000313" key="8">
    <source>
        <dbReference type="EMBL" id="KAE9529754.1"/>
    </source>
</evidence>
<evidence type="ECO:0000256" key="2">
    <source>
        <dbReference type="ARBA" id="ARBA00022723"/>
    </source>
</evidence>
<dbReference type="SUPFAM" id="SSF57863">
    <property type="entry name" value="ArfGap/RecO-like zinc finger"/>
    <property type="match status" value="1"/>
</dbReference>
<dbReference type="AlphaFoldDB" id="A0A6G0TDI3"/>
<keyword evidence="9" id="KW-1185">Reference proteome</keyword>
<keyword evidence="4" id="KW-0862">Zinc</keyword>
<dbReference type="Gene3D" id="1.10.220.150">
    <property type="entry name" value="Arf GTPase activating protein"/>
    <property type="match status" value="1"/>
</dbReference>
<dbReference type="CDD" id="cd08839">
    <property type="entry name" value="ArfGap_SMAP"/>
    <property type="match status" value="1"/>
</dbReference>
<feature type="compositionally biased region" description="Low complexity" evidence="6">
    <location>
        <begin position="221"/>
        <end position="250"/>
    </location>
</feature>
<evidence type="ECO:0000259" key="7">
    <source>
        <dbReference type="PROSITE" id="PS50115"/>
    </source>
</evidence>
<dbReference type="InterPro" id="IPR037278">
    <property type="entry name" value="ARFGAP/RecO"/>
</dbReference>
<comment type="caution">
    <text evidence="8">The sequence shown here is derived from an EMBL/GenBank/DDBJ whole genome shotgun (WGS) entry which is preliminary data.</text>
</comment>
<accession>A0A6G0TDI3</accession>
<gene>
    <name evidence="8" type="ORF">AGLY_011850</name>
</gene>
<dbReference type="InterPro" id="IPR051718">
    <property type="entry name" value="ARF_GTPase-activating"/>
</dbReference>
<dbReference type="PRINTS" id="PR00405">
    <property type="entry name" value="REVINTRACTNG"/>
</dbReference>
<proteinExistence type="predicted"/>
<evidence type="ECO:0000256" key="1">
    <source>
        <dbReference type="ARBA" id="ARBA00022468"/>
    </source>
</evidence>
<dbReference type="Pfam" id="PF01412">
    <property type="entry name" value="ArfGap"/>
    <property type="match status" value="1"/>
</dbReference>
<dbReference type="Proteomes" id="UP000475862">
    <property type="component" value="Unassembled WGS sequence"/>
</dbReference>
<keyword evidence="1" id="KW-0343">GTPase activation</keyword>
<feature type="region of interest" description="Disordered" evidence="6">
    <location>
        <begin position="445"/>
        <end position="464"/>
    </location>
</feature>
<dbReference type="PANTHER" id="PTHR45705:SF1">
    <property type="entry name" value="FI20236P1"/>
    <property type="match status" value="1"/>
</dbReference>
<keyword evidence="2" id="KW-0479">Metal-binding</keyword>
<evidence type="ECO:0000313" key="9">
    <source>
        <dbReference type="Proteomes" id="UP000475862"/>
    </source>
</evidence>
<evidence type="ECO:0000256" key="6">
    <source>
        <dbReference type="SAM" id="MobiDB-lite"/>
    </source>
</evidence>
<dbReference type="PANTHER" id="PTHR45705">
    <property type="entry name" value="FI20236P1"/>
    <property type="match status" value="1"/>
</dbReference>
<organism evidence="8 9">
    <name type="scientific">Aphis glycines</name>
    <name type="common">Soybean aphid</name>
    <dbReference type="NCBI Taxonomy" id="307491"/>
    <lineage>
        <taxon>Eukaryota</taxon>
        <taxon>Metazoa</taxon>
        <taxon>Ecdysozoa</taxon>
        <taxon>Arthropoda</taxon>
        <taxon>Hexapoda</taxon>
        <taxon>Insecta</taxon>
        <taxon>Pterygota</taxon>
        <taxon>Neoptera</taxon>
        <taxon>Paraneoptera</taxon>
        <taxon>Hemiptera</taxon>
        <taxon>Sternorrhyncha</taxon>
        <taxon>Aphidomorpha</taxon>
        <taxon>Aphidoidea</taxon>
        <taxon>Aphididae</taxon>
        <taxon>Aphidini</taxon>
        <taxon>Aphis</taxon>
        <taxon>Aphis</taxon>
    </lineage>
</organism>
<dbReference type="InterPro" id="IPR038508">
    <property type="entry name" value="ArfGAP_dom_sf"/>
</dbReference>
<dbReference type="SMART" id="SM00105">
    <property type="entry name" value="ArfGap"/>
    <property type="match status" value="1"/>
</dbReference>